<keyword evidence="4" id="KW-1185">Reference proteome</keyword>
<dbReference type="Proteomes" id="UP001162131">
    <property type="component" value="Unassembled WGS sequence"/>
</dbReference>
<feature type="domain" description="RRM" evidence="2">
    <location>
        <begin position="43"/>
        <end position="118"/>
    </location>
</feature>
<dbReference type="Gene3D" id="3.30.1370.10">
    <property type="entry name" value="K Homology domain, type 1"/>
    <property type="match status" value="1"/>
</dbReference>
<dbReference type="SUPFAM" id="SSF54928">
    <property type="entry name" value="RNA-binding domain, RBD"/>
    <property type="match status" value="1"/>
</dbReference>
<dbReference type="Gene3D" id="3.30.70.330">
    <property type="match status" value="1"/>
</dbReference>
<evidence type="ECO:0000313" key="4">
    <source>
        <dbReference type="Proteomes" id="UP001162131"/>
    </source>
</evidence>
<protein>
    <recommendedName>
        <fullName evidence="2">RRM domain-containing protein</fullName>
    </recommendedName>
</protein>
<gene>
    <name evidence="3" type="ORF">BSTOLATCC_MIC34056</name>
</gene>
<dbReference type="InterPro" id="IPR000504">
    <property type="entry name" value="RRM_dom"/>
</dbReference>
<dbReference type="GO" id="GO:0003723">
    <property type="term" value="F:RNA binding"/>
    <property type="evidence" value="ECO:0007669"/>
    <property type="project" value="UniProtKB-UniRule"/>
</dbReference>
<dbReference type="InterPro" id="IPR031121">
    <property type="entry name" value="RIK/BLOM7"/>
</dbReference>
<dbReference type="Pfam" id="PF22675">
    <property type="entry name" value="KH-I_KHDC4-BBP"/>
    <property type="match status" value="1"/>
</dbReference>
<sequence>MLTSPADYSSHKDRIQSLLNEPGVREKVIEELQSLGIPTIPCLKFEIKGLQGHTFTLEEEDLRRVFSVYGEIEHIEVFESEAYIQFLDICSAYFAQKTLHSRNIENLQANLEVTWQLSNRVPGSLSVWGKQNNLVNDCSSKYTCRFDIQIDNEKEFQVARRLIGPKGINMKRIVEICSKGMNCQAHDIIKLRLRGKGSGFKEGPNQEESFEQLHMCVSSKYFGKYQLACEEIEKLIQQVYREYQQFLWTKGIPAALLQVKKIENVGSCGLKERSVNLPEPAFNEKPKGLKERKLV</sequence>
<accession>A0AAU9JCN3</accession>
<dbReference type="GO" id="GO:0005634">
    <property type="term" value="C:nucleus"/>
    <property type="evidence" value="ECO:0007669"/>
    <property type="project" value="InterPro"/>
</dbReference>
<dbReference type="PROSITE" id="PS50102">
    <property type="entry name" value="RRM"/>
    <property type="match status" value="1"/>
</dbReference>
<keyword evidence="1" id="KW-0694">RNA-binding</keyword>
<dbReference type="InterPro" id="IPR055256">
    <property type="entry name" value="KH_1_KHDC4/BBP-like"/>
</dbReference>
<dbReference type="InterPro" id="IPR036612">
    <property type="entry name" value="KH_dom_type_1_sf"/>
</dbReference>
<dbReference type="PANTHER" id="PTHR15744:SF0">
    <property type="entry name" value="KH HOMOLOGY DOMAIN-CONTAINING PROTEIN 4"/>
    <property type="match status" value="1"/>
</dbReference>
<evidence type="ECO:0000313" key="3">
    <source>
        <dbReference type="EMBL" id="CAG9323406.1"/>
    </source>
</evidence>
<dbReference type="CDD" id="cd22386">
    <property type="entry name" value="KH-I_KHDC4_rpt2"/>
    <property type="match status" value="1"/>
</dbReference>
<dbReference type="EMBL" id="CAJZBQ010000034">
    <property type="protein sequence ID" value="CAG9323406.1"/>
    <property type="molecule type" value="Genomic_DNA"/>
</dbReference>
<name>A0AAU9JCN3_9CILI</name>
<dbReference type="PANTHER" id="PTHR15744">
    <property type="entry name" value="BLOM7"/>
    <property type="match status" value="1"/>
</dbReference>
<dbReference type="SUPFAM" id="SSF54791">
    <property type="entry name" value="Eukaryotic type KH-domain (KH-domain type I)"/>
    <property type="match status" value="1"/>
</dbReference>
<dbReference type="InterPro" id="IPR047889">
    <property type="entry name" value="KHDC4_KH-I_second"/>
</dbReference>
<evidence type="ECO:0000256" key="1">
    <source>
        <dbReference type="PROSITE-ProRule" id="PRU00176"/>
    </source>
</evidence>
<reference evidence="3" key="1">
    <citation type="submission" date="2021-09" db="EMBL/GenBank/DDBJ databases">
        <authorList>
            <consortium name="AG Swart"/>
            <person name="Singh M."/>
            <person name="Singh A."/>
            <person name="Seah K."/>
            <person name="Emmerich C."/>
        </authorList>
    </citation>
    <scope>NUCLEOTIDE SEQUENCE</scope>
    <source>
        <strain evidence="3">ATCC30299</strain>
    </source>
</reference>
<dbReference type="InterPro" id="IPR012677">
    <property type="entry name" value="Nucleotide-bd_a/b_plait_sf"/>
</dbReference>
<evidence type="ECO:0000259" key="2">
    <source>
        <dbReference type="PROSITE" id="PS50102"/>
    </source>
</evidence>
<comment type="caution">
    <text evidence="3">The sequence shown here is derived from an EMBL/GenBank/DDBJ whole genome shotgun (WGS) entry which is preliminary data.</text>
</comment>
<organism evidence="3 4">
    <name type="scientific">Blepharisma stoltei</name>
    <dbReference type="NCBI Taxonomy" id="1481888"/>
    <lineage>
        <taxon>Eukaryota</taxon>
        <taxon>Sar</taxon>
        <taxon>Alveolata</taxon>
        <taxon>Ciliophora</taxon>
        <taxon>Postciliodesmatophora</taxon>
        <taxon>Heterotrichea</taxon>
        <taxon>Heterotrichida</taxon>
        <taxon>Blepharismidae</taxon>
        <taxon>Blepharisma</taxon>
    </lineage>
</organism>
<dbReference type="AlphaFoldDB" id="A0AAU9JCN3"/>
<dbReference type="InterPro" id="IPR035979">
    <property type="entry name" value="RBD_domain_sf"/>
</dbReference>
<proteinExistence type="predicted"/>